<dbReference type="Proteomes" id="UP000663854">
    <property type="component" value="Unassembled WGS sequence"/>
</dbReference>
<dbReference type="EMBL" id="CAJNOL010001753">
    <property type="protein sequence ID" value="CAF1414396.1"/>
    <property type="molecule type" value="Genomic_DNA"/>
</dbReference>
<protein>
    <submittedName>
        <fullName evidence="2">Uncharacterized protein</fullName>
    </submittedName>
</protein>
<dbReference type="AlphaFoldDB" id="A0A815M1S5"/>
<dbReference type="EMBL" id="CAJNOH010000167">
    <property type="protein sequence ID" value="CAF0921446.1"/>
    <property type="molecule type" value="Genomic_DNA"/>
</dbReference>
<keyword evidence="3" id="KW-1185">Reference proteome</keyword>
<proteinExistence type="predicted"/>
<evidence type="ECO:0000313" key="2">
    <source>
        <dbReference type="EMBL" id="CAF1414396.1"/>
    </source>
</evidence>
<evidence type="ECO:0000313" key="3">
    <source>
        <dbReference type="Proteomes" id="UP000663870"/>
    </source>
</evidence>
<gene>
    <name evidence="2" type="ORF">JXQ802_LOCUS35471</name>
    <name evidence="1" type="ORF">PYM288_LOCUS10547</name>
</gene>
<sequence length="149" mass="17549">MCDFNNQQIKLIDFGFATIFENNEITKPLPIRGAISLGNLKLLKFCSELPLDSSSDIHYEYERTFDLYCALNVIIIMTDRYINDQFCAIEQKQLPTYQNKILNIYHFWLNLKEKNIVYSKLLESIDNLKETSYFDIIINDLGKFPIFNN</sequence>
<organism evidence="2 3">
    <name type="scientific">Rotaria sordida</name>
    <dbReference type="NCBI Taxonomy" id="392033"/>
    <lineage>
        <taxon>Eukaryota</taxon>
        <taxon>Metazoa</taxon>
        <taxon>Spiralia</taxon>
        <taxon>Gnathifera</taxon>
        <taxon>Rotifera</taxon>
        <taxon>Eurotatoria</taxon>
        <taxon>Bdelloidea</taxon>
        <taxon>Philodinida</taxon>
        <taxon>Philodinidae</taxon>
        <taxon>Rotaria</taxon>
    </lineage>
</organism>
<accession>A0A815M1S5</accession>
<reference evidence="2" key="1">
    <citation type="submission" date="2021-02" db="EMBL/GenBank/DDBJ databases">
        <authorList>
            <person name="Nowell W R."/>
        </authorList>
    </citation>
    <scope>NUCLEOTIDE SEQUENCE</scope>
</reference>
<dbReference type="Proteomes" id="UP000663870">
    <property type="component" value="Unassembled WGS sequence"/>
</dbReference>
<name>A0A815M1S5_9BILA</name>
<comment type="caution">
    <text evidence="2">The sequence shown here is derived from an EMBL/GenBank/DDBJ whole genome shotgun (WGS) entry which is preliminary data.</text>
</comment>
<evidence type="ECO:0000313" key="1">
    <source>
        <dbReference type="EMBL" id="CAF0921446.1"/>
    </source>
</evidence>